<evidence type="ECO:0000313" key="4">
    <source>
        <dbReference type="Proteomes" id="UP000777482"/>
    </source>
</evidence>
<organism evidence="3 4">
    <name type="scientific">Rhodotorula mucilaginosa</name>
    <name type="common">Yeast</name>
    <name type="synonym">Rhodotorula rubra</name>
    <dbReference type="NCBI Taxonomy" id="5537"/>
    <lineage>
        <taxon>Eukaryota</taxon>
        <taxon>Fungi</taxon>
        <taxon>Dikarya</taxon>
        <taxon>Basidiomycota</taxon>
        <taxon>Pucciniomycotina</taxon>
        <taxon>Microbotryomycetes</taxon>
        <taxon>Sporidiobolales</taxon>
        <taxon>Sporidiobolaceae</taxon>
        <taxon>Rhodotorula</taxon>
    </lineage>
</organism>
<keyword evidence="4" id="KW-1185">Reference proteome</keyword>
<feature type="region of interest" description="Disordered" evidence="2">
    <location>
        <begin position="197"/>
        <end position="404"/>
    </location>
</feature>
<feature type="compositionally biased region" description="Polar residues" evidence="2">
    <location>
        <begin position="385"/>
        <end position="402"/>
    </location>
</feature>
<keyword evidence="1" id="KW-0175">Coiled coil</keyword>
<evidence type="ECO:0000313" key="3">
    <source>
        <dbReference type="EMBL" id="KAG0659494.1"/>
    </source>
</evidence>
<dbReference type="AlphaFoldDB" id="A0A9P6VYI6"/>
<gene>
    <name evidence="3" type="ORF">C6P46_005131</name>
</gene>
<dbReference type="Proteomes" id="UP000777482">
    <property type="component" value="Unassembled WGS sequence"/>
</dbReference>
<reference evidence="3 4" key="1">
    <citation type="submission" date="2020-11" db="EMBL/GenBank/DDBJ databases">
        <title>Kefir isolates.</title>
        <authorList>
            <person name="Marcisauskas S."/>
            <person name="Kim Y."/>
            <person name="Blasche S."/>
        </authorList>
    </citation>
    <scope>NUCLEOTIDE SEQUENCE [LARGE SCALE GENOMIC DNA]</scope>
    <source>
        <strain evidence="3 4">KR</strain>
    </source>
</reference>
<sequence>MARTTPQELKTGTLWPQWAQGELFRLAALKHALHNGFIPSPVTTRKKDRKAETKSVGCETAPGCPFQLVIARSKTSHSHQFYTEQSNLDHNHALWSWDGLEQAKAEQGRLQEEVKKTVAALKAKAQDELKNLRKSADVFACSTVPADPNELSPTSEQECTIQDVGDALGADIGRRFEQEMRELGLLADDYPSWSTFDGTAHPTEMPPWRRAPAGATLPAADISSPGEEGHAAYGLSRLRKSPASKNKWAATNPSSSAVDEEIADSASDKGVISKPPRPTPKKAKRVQPEPHASGDGPSGSVNKYGRQIIDFKGPSPFAPQIPQKREGGHSSGNSDSDGTIIATSSKRKREPAPSPMLSPLIKESPQLFPLHTDNADLDADDETRTSLSPSSESAPGPSTTVQPDPLAEYLQSLPSAFDFVDKYLIKLKNMDIDTPQQLQYAMSQERLAESIRKALSRGTGPIDIILQDFEQLLQQRRDEEASNSGKGEQVLGGGA</sequence>
<name>A0A9P6VYI6_RHOMI</name>
<comment type="caution">
    <text evidence="3">The sequence shown here is derived from an EMBL/GenBank/DDBJ whole genome shotgun (WGS) entry which is preliminary data.</text>
</comment>
<feature type="coiled-coil region" evidence="1">
    <location>
        <begin position="100"/>
        <end position="135"/>
    </location>
</feature>
<proteinExistence type="predicted"/>
<evidence type="ECO:0000256" key="2">
    <source>
        <dbReference type="SAM" id="MobiDB-lite"/>
    </source>
</evidence>
<accession>A0A9P6VYI6</accession>
<dbReference type="EMBL" id="PUHQ01000053">
    <property type="protein sequence ID" value="KAG0659494.1"/>
    <property type="molecule type" value="Genomic_DNA"/>
</dbReference>
<evidence type="ECO:0000256" key="1">
    <source>
        <dbReference type="SAM" id="Coils"/>
    </source>
</evidence>
<dbReference type="OrthoDB" id="10372874at2759"/>
<protein>
    <submittedName>
        <fullName evidence="3">Uncharacterized protein</fullName>
    </submittedName>
</protein>
<feature type="region of interest" description="Disordered" evidence="2">
    <location>
        <begin position="476"/>
        <end position="495"/>
    </location>
</feature>